<feature type="region of interest" description="Disordered" evidence="1">
    <location>
        <begin position="1"/>
        <end position="25"/>
    </location>
</feature>
<feature type="compositionally biased region" description="Basic and acidic residues" evidence="1">
    <location>
        <begin position="1"/>
        <end position="11"/>
    </location>
</feature>
<organism evidence="2 3">
    <name type="scientific">Sistotremastrum niveocremeum HHB9708</name>
    <dbReference type="NCBI Taxonomy" id="1314777"/>
    <lineage>
        <taxon>Eukaryota</taxon>
        <taxon>Fungi</taxon>
        <taxon>Dikarya</taxon>
        <taxon>Basidiomycota</taxon>
        <taxon>Agaricomycotina</taxon>
        <taxon>Agaricomycetes</taxon>
        <taxon>Sistotremastrales</taxon>
        <taxon>Sistotremastraceae</taxon>
        <taxon>Sertulicium</taxon>
        <taxon>Sertulicium niveocremeum</taxon>
    </lineage>
</organism>
<dbReference type="AlphaFoldDB" id="A0A165ABU9"/>
<gene>
    <name evidence="2" type="ORF">SISNIDRAFT_492153</name>
</gene>
<protein>
    <submittedName>
        <fullName evidence="2">Uncharacterized protein</fullName>
    </submittedName>
</protein>
<sequence>MFLFSDRDREYSSVPGYSGSDSRKMSPSIPAYMTWEIFHKADLGSAAACYTIGTWSGQVLRSQIQIQKPAYRRLRFSFTHPSVVSFRATTHLGLFLALLSDPYLPIRALASMVLHQWDSTRDDRPVVSALAKLVEEGRVSVSSSPHSLVYVKLVHLHGSNRGADQSFEKSMIEDFHRKVAQSRGENRPSLVRLRGHGDSSKDFNQVLRPTVAFFTYRIVRQ</sequence>
<dbReference type="Proteomes" id="UP000076722">
    <property type="component" value="Unassembled WGS sequence"/>
</dbReference>
<evidence type="ECO:0000313" key="3">
    <source>
        <dbReference type="Proteomes" id="UP000076722"/>
    </source>
</evidence>
<evidence type="ECO:0000313" key="2">
    <source>
        <dbReference type="EMBL" id="KZS98757.1"/>
    </source>
</evidence>
<reference evidence="2 3" key="1">
    <citation type="journal article" date="2016" name="Mol. Biol. Evol.">
        <title>Comparative Genomics of Early-Diverging Mushroom-Forming Fungi Provides Insights into the Origins of Lignocellulose Decay Capabilities.</title>
        <authorList>
            <person name="Nagy L.G."/>
            <person name="Riley R."/>
            <person name="Tritt A."/>
            <person name="Adam C."/>
            <person name="Daum C."/>
            <person name="Floudas D."/>
            <person name="Sun H."/>
            <person name="Yadav J.S."/>
            <person name="Pangilinan J."/>
            <person name="Larsson K.H."/>
            <person name="Matsuura K."/>
            <person name="Barry K."/>
            <person name="Labutti K."/>
            <person name="Kuo R."/>
            <person name="Ohm R.A."/>
            <person name="Bhattacharya S.S."/>
            <person name="Shirouzu T."/>
            <person name="Yoshinaga Y."/>
            <person name="Martin F.M."/>
            <person name="Grigoriev I.V."/>
            <person name="Hibbett D.S."/>
        </authorList>
    </citation>
    <scope>NUCLEOTIDE SEQUENCE [LARGE SCALE GENOMIC DNA]</scope>
    <source>
        <strain evidence="2 3">HHB9708</strain>
    </source>
</reference>
<dbReference type="EMBL" id="KV419394">
    <property type="protein sequence ID" value="KZS98757.1"/>
    <property type="molecule type" value="Genomic_DNA"/>
</dbReference>
<proteinExistence type="predicted"/>
<name>A0A165ABU9_9AGAM</name>
<accession>A0A165ABU9</accession>
<evidence type="ECO:0000256" key="1">
    <source>
        <dbReference type="SAM" id="MobiDB-lite"/>
    </source>
</evidence>
<keyword evidence="3" id="KW-1185">Reference proteome</keyword>